<dbReference type="InterPro" id="IPR029055">
    <property type="entry name" value="Ntn_hydrolases_N"/>
</dbReference>
<dbReference type="EC" id="3.4.19.13" evidence="2"/>
<dbReference type="EC" id="2.3.2.2" evidence="2"/>
<keyword evidence="2" id="KW-0808">Transferase</keyword>
<dbReference type="Gene3D" id="1.10.246.130">
    <property type="match status" value="1"/>
</dbReference>
<accession>A0A6J4N465</accession>
<name>A0A6J4N465_9ACTN</name>
<dbReference type="InterPro" id="IPR052896">
    <property type="entry name" value="GGT-like_enzyme"/>
</dbReference>
<evidence type="ECO:0000256" key="1">
    <source>
        <dbReference type="SAM" id="MobiDB-lite"/>
    </source>
</evidence>
<gene>
    <name evidence="2" type="ORF">AVDCRST_MAG75-536</name>
</gene>
<dbReference type="PANTHER" id="PTHR43881">
    <property type="entry name" value="GAMMA-GLUTAMYLTRANSPEPTIDASE (AFU_ORTHOLOGUE AFUA_4G13580)"/>
    <property type="match status" value="1"/>
</dbReference>
<keyword evidence="2" id="KW-0378">Hydrolase</keyword>
<dbReference type="InterPro" id="IPR043137">
    <property type="entry name" value="GGT_ssub_C"/>
</dbReference>
<dbReference type="AlphaFoldDB" id="A0A6J4N465"/>
<dbReference type="GO" id="GO:0103068">
    <property type="term" value="F:leukotriene C4 gamma-glutamyl transferase activity"/>
    <property type="evidence" value="ECO:0007669"/>
    <property type="project" value="UniProtKB-EC"/>
</dbReference>
<dbReference type="EMBL" id="CADCUO010000037">
    <property type="protein sequence ID" value="CAA9376026.1"/>
    <property type="molecule type" value="Genomic_DNA"/>
</dbReference>
<proteinExistence type="predicted"/>
<evidence type="ECO:0000313" key="2">
    <source>
        <dbReference type="EMBL" id="CAA9376026.1"/>
    </source>
</evidence>
<reference evidence="2" key="1">
    <citation type="submission" date="2020-02" db="EMBL/GenBank/DDBJ databases">
        <authorList>
            <person name="Meier V. D."/>
        </authorList>
    </citation>
    <scope>NUCLEOTIDE SEQUENCE</scope>
    <source>
        <strain evidence="2">AVDCRST_MAG75</strain>
    </source>
</reference>
<keyword evidence="2" id="KW-0012">Acyltransferase</keyword>
<protein>
    <submittedName>
        <fullName evidence="2">Gamma-glutamyltranspeptidase @ Glutathione hydrolase</fullName>
        <ecNumber evidence="2">2.3.2.2</ecNumber>
        <ecNumber evidence="2">3.4.19.13</ecNumber>
    </submittedName>
</protein>
<dbReference type="PRINTS" id="PR01210">
    <property type="entry name" value="GGTRANSPTASE"/>
</dbReference>
<sequence length="604" mass="64069">MSQDQVFAPPPRFLTRPDLRGTFGMSATTHWVATGTAQAVLERGGNAFDAAVAAAFVLHLVEPHLNGPGGDMTGLVVTADNPTPMVLVGQGPAPQGATIEHFHNEGLNAIPGAGGLAAAVPGSVDAWLLLLHDHGTLELADVLGYAIEYAERGYPLVPQVPGTVNTVRDLFVHHWTSSADFWLVDGAPRPTDQLMTNPAYASVLRRLVEVGAGRTGREDRIEAARTEWSSGFVAQTAVAFLATPHQHSSGTRHAAVISVADFARHRATWEPALTADFRGYTVAKMGPWGQGPILLQALKILEGYDNDQLDPQTAVGAHHILEALKLAFADRDAYYGDPGPDEQQVPIDILLSTEYAAKRRALIGDVASITPTPGRIEGFRPFLAPLVEQAPAASAAGTGEPTLAKTGDAKGDTCHIDIVDRWGNMISATPSGGWLQSSPHIPELGFCLGSRLQMNWLDPAAPSALRPGRRPRTTLSPTIVLHDGVPVSALGTPGGDQQDQWQIVYLLRTLVGGYTPQQAVDAPTLHTTAMAGSFWPRTWSPAGAVAEDRLGTDVIDGLIERGHRVTRAGDWSLGRLSAVTRDPRSGELGAAANPRGSQGYAAGR</sequence>
<dbReference type="Pfam" id="PF01019">
    <property type="entry name" value="G_glu_transpept"/>
    <property type="match status" value="1"/>
</dbReference>
<feature type="region of interest" description="Disordered" evidence="1">
    <location>
        <begin position="582"/>
        <end position="604"/>
    </location>
</feature>
<dbReference type="SUPFAM" id="SSF56235">
    <property type="entry name" value="N-terminal nucleophile aminohydrolases (Ntn hydrolases)"/>
    <property type="match status" value="1"/>
</dbReference>
<dbReference type="GO" id="GO:0036374">
    <property type="term" value="F:glutathione hydrolase activity"/>
    <property type="evidence" value="ECO:0007669"/>
    <property type="project" value="UniProtKB-EC"/>
</dbReference>
<organism evidence="2">
    <name type="scientific">uncultured Propionibacteriaceae bacterium</name>
    <dbReference type="NCBI Taxonomy" id="257457"/>
    <lineage>
        <taxon>Bacteria</taxon>
        <taxon>Bacillati</taxon>
        <taxon>Actinomycetota</taxon>
        <taxon>Actinomycetes</taxon>
        <taxon>Propionibacteriales</taxon>
        <taxon>Propionibacteriaceae</taxon>
        <taxon>environmental samples</taxon>
    </lineage>
</organism>
<dbReference type="Gene3D" id="3.60.20.40">
    <property type="match status" value="1"/>
</dbReference>
<dbReference type="InterPro" id="IPR043138">
    <property type="entry name" value="GGT_lsub"/>
</dbReference>
<dbReference type="PANTHER" id="PTHR43881:SF1">
    <property type="entry name" value="GAMMA-GLUTAMYLTRANSPEPTIDASE (AFU_ORTHOLOGUE AFUA_4G13580)"/>
    <property type="match status" value="1"/>
</dbReference>